<dbReference type="PANTHER" id="PTHR11806">
    <property type="entry name" value="GLUCOSE INHIBITED DIVISION PROTEIN A"/>
    <property type="match status" value="1"/>
</dbReference>
<evidence type="ECO:0000256" key="3">
    <source>
        <dbReference type="ARBA" id="ARBA00007653"/>
    </source>
</evidence>
<evidence type="ECO:0000259" key="12">
    <source>
        <dbReference type="SMART" id="SM01228"/>
    </source>
</evidence>
<gene>
    <name evidence="11 13" type="primary">mnmG</name>
    <name evidence="11" type="synonym">gidA</name>
    <name evidence="13" type="ORF">D5396_12010</name>
</gene>
<feature type="domain" description="tRNA uridine 5-carboxymethylaminomethyl modification enzyme C-terminal subdomain" evidence="12">
    <location>
        <begin position="546"/>
        <end position="617"/>
    </location>
</feature>
<keyword evidence="8 11" id="KW-0520">NAD</keyword>
<dbReference type="InterPro" id="IPR044920">
    <property type="entry name" value="MnmG_C_subdom_sf"/>
</dbReference>
<dbReference type="InterPro" id="IPR004416">
    <property type="entry name" value="MnmG"/>
</dbReference>
<dbReference type="PANTHER" id="PTHR11806:SF0">
    <property type="entry name" value="PROTEIN MTO1 HOMOLOG, MITOCHONDRIAL"/>
    <property type="match status" value="1"/>
</dbReference>
<protein>
    <recommendedName>
        <fullName evidence="4 11">tRNA uridine 5-carboxymethylaminomethyl modification enzyme MnmG</fullName>
    </recommendedName>
    <alternativeName>
        <fullName evidence="10 11">Glucose-inhibited division protein A</fullName>
    </alternativeName>
</protein>
<evidence type="ECO:0000256" key="4">
    <source>
        <dbReference type="ARBA" id="ARBA00020461"/>
    </source>
</evidence>
<dbReference type="NCBIfam" id="TIGR00136">
    <property type="entry name" value="mnmG_gidA"/>
    <property type="match status" value="1"/>
</dbReference>
<dbReference type="InterPro" id="IPR020595">
    <property type="entry name" value="MnmG-rel_CS"/>
</dbReference>
<evidence type="ECO:0000256" key="1">
    <source>
        <dbReference type="ARBA" id="ARBA00001974"/>
    </source>
</evidence>
<dbReference type="InterPro" id="IPR047001">
    <property type="entry name" value="MnmG_C_subdom"/>
</dbReference>
<keyword evidence="11" id="KW-0963">Cytoplasm</keyword>
<dbReference type="Pfam" id="PF13932">
    <property type="entry name" value="SAM_GIDA_C"/>
    <property type="match status" value="1"/>
</dbReference>
<reference evidence="13 14" key="1">
    <citation type="submission" date="2018-09" db="EMBL/GenBank/DDBJ databases">
        <authorList>
            <person name="Le Fleche-Mateos A."/>
        </authorList>
    </citation>
    <scope>NUCLEOTIDE SEQUENCE [LARGE SCALE GENOMIC DNA]</scope>
    <source>
        <strain evidence="13 14">DSM 30078</strain>
    </source>
</reference>
<keyword evidence="6 11" id="KW-0819">tRNA processing</keyword>
<organism evidence="13 14">
    <name type="scientific">Rahnella inusitata</name>
    <dbReference type="NCBI Taxonomy" id="58169"/>
    <lineage>
        <taxon>Bacteria</taxon>
        <taxon>Pseudomonadati</taxon>
        <taxon>Pseudomonadota</taxon>
        <taxon>Gammaproteobacteria</taxon>
        <taxon>Enterobacterales</taxon>
        <taxon>Yersiniaceae</taxon>
        <taxon>Rahnella</taxon>
    </lineage>
</organism>
<dbReference type="Gene3D" id="1.10.10.1800">
    <property type="entry name" value="tRNA uridine 5-carboxymethylaminomethyl modification enzyme MnmG/GidA"/>
    <property type="match status" value="1"/>
</dbReference>
<dbReference type="Pfam" id="PF21680">
    <property type="entry name" value="GIDA_C_1st"/>
    <property type="match status" value="1"/>
</dbReference>
<dbReference type="Proteomes" id="UP000284119">
    <property type="component" value="Unassembled WGS sequence"/>
</dbReference>
<comment type="cofactor">
    <cofactor evidence="1 11">
        <name>FAD</name>
        <dbReference type="ChEBI" id="CHEBI:57692"/>
    </cofactor>
</comment>
<evidence type="ECO:0000256" key="8">
    <source>
        <dbReference type="ARBA" id="ARBA00023027"/>
    </source>
</evidence>
<dbReference type="InterPro" id="IPR040131">
    <property type="entry name" value="MnmG_N"/>
</dbReference>
<dbReference type="HAMAP" id="MF_00129">
    <property type="entry name" value="MnmG_GidA"/>
    <property type="match status" value="1"/>
</dbReference>
<evidence type="ECO:0000313" key="13">
    <source>
        <dbReference type="EMBL" id="RJT13546.1"/>
    </source>
</evidence>
<sequence length="629" mass="69834">MFYPDQFDVIIIGGGHAGTEAAMASARMGRQTLLLTHNIDTLGQMSCNPAIGGIGKGHLVKEVDALGGLMATAIDHAGIQFRILNASKGPAVRATRAQADRVLYRQAVRTALENQPNLMIFQQSVEDLIVENDRVVGAVTKMGLKFRAKTVVLTVGTFLDGKIHIGLENYSGGRAGDPPAISLSQRLRELPLRVNRLKTGTPPRIDARSIDFSVLAQQHGDNPAPVFSFMGNASQHPRQIPCYMTYTNEKTHDVIRNNLDRSPMYAGIIEGIGPRYCPSIEDKVMRFADRNSHQIFLEPEGLTSNEVYPNGISTSLPFDVQMQIVRSMQGMENAVIVRPGYAIEYDFFDPRDLKPTLESKFIAGLFFAGQINGTTGYEEAAAQGLLAGMNAARSATDDEGWAPRRDQAYLGVLVDDLCTLGTKEPYRMFTSRAEYRLMLREDNADLRLTEKGRELGLVDDARWARFNQKLEMIEQERQRLRGIWVNPHHAQVSEINAHLSAPLSKEANAEELLRRPEMTYALITTLSPFAPGVPDVQAAEQVEIQIKYEGYIARQQEEIDKQLRNENTLLPTDLDYRQVNSLSNEVIAKLNDHKPTSIGQASRISGITPAAISILLIWLKKQGLLRRSA</sequence>
<keyword evidence="5 11" id="KW-0285">Flavoprotein</keyword>
<dbReference type="InterPro" id="IPR026904">
    <property type="entry name" value="MnmG_C"/>
</dbReference>
<comment type="subunit">
    <text evidence="9 11">Homodimer. Heterotetramer of two MnmE and two MnmG subunits.</text>
</comment>
<evidence type="ECO:0000256" key="6">
    <source>
        <dbReference type="ARBA" id="ARBA00022694"/>
    </source>
</evidence>
<dbReference type="RefSeq" id="WP_112165425.1">
    <property type="nucleotide sequence ID" value="NZ_CBCPIW010000011.1"/>
</dbReference>
<name>A0ABX9P374_9GAMM</name>
<keyword evidence="7 11" id="KW-0274">FAD</keyword>
<dbReference type="EMBL" id="RAHG01000004">
    <property type="protein sequence ID" value="RJT13546.1"/>
    <property type="molecule type" value="Genomic_DNA"/>
</dbReference>
<dbReference type="Pfam" id="PF01134">
    <property type="entry name" value="GIDA"/>
    <property type="match status" value="1"/>
</dbReference>
<dbReference type="Gene3D" id="3.50.50.60">
    <property type="entry name" value="FAD/NAD(P)-binding domain"/>
    <property type="match status" value="2"/>
</dbReference>
<comment type="subcellular location">
    <subcellularLocation>
        <location evidence="11">Cytoplasm</location>
    </subcellularLocation>
</comment>
<dbReference type="InterPro" id="IPR049312">
    <property type="entry name" value="GIDA_C_N"/>
</dbReference>
<evidence type="ECO:0000256" key="11">
    <source>
        <dbReference type="HAMAP-Rule" id="MF_00129"/>
    </source>
</evidence>
<feature type="binding site" evidence="11">
    <location>
        <begin position="13"/>
        <end position="18"/>
    </location>
    <ligand>
        <name>FAD</name>
        <dbReference type="ChEBI" id="CHEBI:57692"/>
    </ligand>
</feature>
<comment type="similarity">
    <text evidence="3 11">Belongs to the MnmG family.</text>
</comment>
<evidence type="ECO:0000256" key="10">
    <source>
        <dbReference type="ARBA" id="ARBA00031800"/>
    </source>
</evidence>
<dbReference type="Gene3D" id="1.10.150.570">
    <property type="entry name" value="GidA associated domain, C-terminal subdomain"/>
    <property type="match status" value="1"/>
</dbReference>
<evidence type="ECO:0000313" key="14">
    <source>
        <dbReference type="Proteomes" id="UP000284119"/>
    </source>
</evidence>
<comment type="caution">
    <text evidence="13">The sequence shown here is derived from an EMBL/GenBank/DDBJ whole genome shotgun (WGS) entry which is preliminary data.</text>
</comment>
<dbReference type="InterPro" id="IPR002218">
    <property type="entry name" value="MnmG-rel"/>
</dbReference>
<evidence type="ECO:0000256" key="5">
    <source>
        <dbReference type="ARBA" id="ARBA00022630"/>
    </source>
</evidence>
<evidence type="ECO:0000256" key="7">
    <source>
        <dbReference type="ARBA" id="ARBA00022827"/>
    </source>
</evidence>
<proteinExistence type="inferred from homology"/>
<comment type="caution">
    <text evidence="11">Lacks conserved residue(s) required for the propagation of feature annotation.</text>
</comment>
<dbReference type="SUPFAM" id="SSF51905">
    <property type="entry name" value="FAD/NAD(P)-binding domain"/>
    <property type="match status" value="1"/>
</dbReference>
<keyword evidence="14" id="KW-1185">Reference proteome</keyword>
<comment type="function">
    <text evidence="2 11">NAD-binding protein involved in the addition of a carboxymethylaminomethyl (cmnm) group at the wobble position (U34) of certain tRNAs, forming tRNA-cmnm(5)s(2)U34.</text>
</comment>
<dbReference type="SMART" id="SM01228">
    <property type="entry name" value="GIDA_assoc_3"/>
    <property type="match status" value="1"/>
</dbReference>
<evidence type="ECO:0000256" key="9">
    <source>
        <dbReference type="ARBA" id="ARBA00025948"/>
    </source>
</evidence>
<dbReference type="PROSITE" id="PS01281">
    <property type="entry name" value="GIDA_2"/>
    <property type="match status" value="1"/>
</dbReference>
<accession>A0ABX9P374</accession>
<evidence type="ECO:0000256" key="2">
    <source>
        <dbReference type="ARBA" id="ARBA00003717"/>
    </source>
</evidence>
<dbReference type="PROSITE" id="PS01280">
    <property type="entry name" value="GIDA_1"/>
    <property type="match status" value="1"/>
</dbReference>
<feature type="binding site" evidence="11">
    <location>
        <begin position="273"/>
        <end position="287"/>
    </location>
    <ligand>
        <name>NAD(+)</name>
        <dbReference type="ChEBI" id="CHEBI:57540"/>
    </ligand>
</feature>
<dbReference type="InterPro" id="IPR036188">
    <property type="entry name" value="FAD/NAD-bd_sf"/>
</dbReference>